<feature type="compositionally biased region" description="Polar residues" evidence="1">
    <location>
        <begin position="207"/>
        <end position="224"/>
    </location>
</feature>
<reference evidence="2" key="1">
    <citation type="submission" date="2022-05" db="EMBL/GenBank/DDBJ databases">
        <title>The Musa troglodytarum L. genome provides insights into the mechanism of non-climacteric behaviour and enrichment of carotenoids.</title>
        <authorList>
            <person name="Wang J."/>
        </authorList>
    </citation>
    <scope>NUCLEOTIDE SEQUENCE</scope>
    <source>
        <tissue evidence="2">Leaf</tissue>
    </source>
</reference>
<dbReference type="GO" id="GO:0055028">
    <property type="term" value="C:cortical microtubule"/>
    <property type="evidence" value="ECO:0007669"/>
    <property type="project" value="TreeGrafter"/>
</dbReference>
<feature type="compositionally biased region" description="Low complexity" evidence="1">
    <location>
        <begin position="150"/>
        <end position="164"/>
    </location>
</feature>
<accession>A0A9E7G4I6</accession>
<feature type="region of interest" description="Disordered" evidence="1">
    <location>
        <begin position="762"/>
        <end position="816"/>
    </location>
</feature>
<dbReference type="GO" id="GO:0043622">
    <property type="term" value="P:cortical microtubule organization"/>
    <property type="evidence" value="ECO:0007669"/>
    <property type="project" value="TreeGrafter"/>
</dbReference>
<sequence>MPPSPSLRRSPVRELRVESSHKRGHSFESRFLLKAKDDDLVLFSEMQNRERDNFLLHPSDDFDDSISKLRYISDFKLNIPARGESSDLLNADGEKNDYDWLLTPPDTPLFPSLDDDEPRPVNVSRGRARSQPISISRTSMCEKTPRTNRSSASPHRSSPSPGSSYNVAHSRTRPSSAPRSSPPHVLRPTTPSRRPSTPPAKPSSPAQRSLTPTLRRMSTGSSGQAFAGKRGTSPIKVNRGSSASPKLRGWQSSLHDFSTDAPPNLRTSLTDRPASHVRSSPPASGNGRNCVSKFGRQSISPSSSRSARSSHNSEGDHFTSVCKPPAASSCEDDVESHASMGVSPNAATRKFRDFANTRAMGFSKKISRSPSSCSAPKRSFDSALRQMDHHKTPQNMFRPLLSSVPATTFYVGKANSMHRPMFSRNSSHTNSSYASSEFGASVAPYLEDGDHDQSEWEKTKDAGLQDEVFIFDKLDKIGEDTGHDTCAANLQSSNEFFDRCVTNKDGSILECSTGDGNAVNTTLACPGSSCAAECSEIVSAEKKSICSKCGRNFMVIYEDTDVDVCQECSDAYELIVSEEPGTIQVPMRDEGSHKMGHKVQSQMGMSAHSESKDEVRPRQYEQSSEQAVTNFPADSGLYLLVSDKREEILSKGEEFVPGESSAPRSSDKHEYQQNLPKPEVFVPGQLNAPESSDNYESPQAQPTLSLSDKVDNSEGTGIAVLLTHRSSSRKWPVMQGKFFSAANIPFSEPSYKRDNMTAMKRSFGRDSSSASSSIDLGSSGQLDGRIGRQLSSRKGEMENVRGESHTSAWGCGSHSDTNSTVTETLVHPQNESKEVSCSVVKVIENDAVVEILVDAREPSNSFGDADLNALEHISTEQAVTDVHSNALDHTSIEQTVVDVDVSNYTGASLASNDLLMQSKEEPDLQLHDTTVSNNLRESCDLCENTTQVVFNNSESNTEDIEAPVATTDSCSIEDNYMLNDTGHQNDFSGVATDSPSAMISEQQNDKVTLQDEQDDCTPAQVPNSVENFQEGCISTTSDKDVLLSELESISKDPSSEEQAMTVEAPRKQMQRSFTLEEATDTILFCSSIVHDMAYKAATIAIEKELALYESSHQAVTFVGSSVSNWKDLRNISNKYIQNSQKVRRKKPETADKMPLTEVGNNVRNSEIPLCNAEAPKVVDSVKPPKLESKCNCTVM</sequence>
<feature type="compositionally biased region" description="Low complexity" evidence="1">
    <location>
        <begin position="173"/>
        <end position="195"/>
    </location>
</feature>
<feature type="compositionally biased region" description="Basic and acidic residues" evidence="1">
    <location>
        <begin position="793"/>
        <end position="804"/>
    </location>
</feature>
<feature type="compositionally biased region" description="Basic and acidic residues" evidence="1">
    <location>
        <begin position="609"/>
        <end position="619"/>
    </location>
</feature>
<dbReference type="Proteomes" id="UP001055439">
    <property type="component" value="Chromosome 6"/>
</dbReference>
<feature type="compositionally biased region" description="Polar residues" evidence="1">
    <location>
        <begin position="277"/>
        <end position="289"/>
    </location>
</feature>
<feature type="region of interest" description="Disordered" evidence="1">
    <location>
        <begin position="596"/>
        <end position="627"/>
    </location>
</feature>
<dbReference type="EMBL" id="CP097508">
    <property type="protein sequence ID" value="URE08716.1"/>
    <property type="molecule type" value="Genomic_DNA"/>
</dbReference>
<feature type="compositionally biased region" description="Polar residues" evidence="1">
    <location>
        <begin position="131"/>
        <end position="141"/>
    </location>
</feature>
<evidence type="ECO:0000313" key="2">
    <source>
        <dbReference type="EMBL" id="URE08716.1"/>
    </source>
</evidence>
<feature type="region of interest" description="Disordered" evidence="1">
    <location>
        <begin position="651"/>
        <end position="711"/>
    </location>
</feature>
<protein>
    <submittedName>
        <fullName evidence="2">Uncharacterized protein</fullName>
    </submittedName>
</protein>
<evidence type="ECO:0000256" key="1">
    <source>
        <dbReference type="SAM" id="MobiDB-lite"/>
    </source>
</evidence>
<feature type="region of interest" description="Disordered" evidence="1">
    <location>
        <begin position="1"/>
        <end position="25"/>
    </location>
</feature>
<dbReference type="PANTHER" id="PTHR31949:SF3">
    <property type="entry name" value="RUN_FYVE DOMAIN PROTEIN"/>
    <property type="match status" value="1"/>
</dbReference>
<dbReference type="AlphaFoldDB" id="A0A9E7G4I6"/>
<feature type="compositionally biased region" description="Low complexity" evidence="1">
    <location>
        <begin position="765"/>
        <end position="784"/>
    </location>
</feature>
<dbReference type="PANTHER" id="PTHR31949">
    <property type="entry name" value="GASTRIC MUCIN-LIKE PROTEIN"/>
    <property type="match status" value="1"/>
</dbReference>
<dbReference type="OrthoDB" id="1929779at2759"/>
<name>A0A9E7G4I6_9LILI</name>
<keyword evidence="3" id="KW-1185">Reference proteome</keyword>
<proteinExistence type="predicted"/>
<gene>
    <name evidence="2" type="ORF">MUK42_23690</name>
</gene>
<feature type="compositionally biased region" description="Basic and acidic residues" evidence="1">
    <location>
        <begin position="11"/>
        <end position="25"/>
    </location>
</feature>
<feature type="compositionally biased region" description="Low complexity" evidence="1">
    <location>
        <begin position="296"/>
        <end position="310"/>
    </location>
</feature>
<feature type="compositionally biased region" description="Polar residues" evidence="1">
    <location>
        <begin position="239"/>
        <end position="256"/>
    </location>
</feature>
<feature type="compositionally biased region" description="Polar residues" evidence="1">
    <location>
        <begin position="688"/>
        <end position="706"/>
    </location>
</feature>
<feature type="region of interest" description="Disordered" evidence="1">
    <location>
        <begin position="99"/>
        <end position="320"/>
    </location>
</feature>
<evidence type="ECO:0000313" key="3">
    <source>
        <dbReference type="Proteomes" id="UP001055439"/>
    </source>
</evidence>
<organism evidence="2 3">
    <name type="scientific">Musa troglodytarum</name>
    <name type="common">fe'i banana</name>
    <dbReference type="NCBI Taxonomy" id="320322"/>
    <lineage>
        <taxon>Eukaryota</taxon>
        <taxon>Viridiplantae</taxon>
        <taxon>Streptophyta</taxon>
        <taxon>Embryophyta</taxon>
        <taxon>Tracheophyta</taxon>
        <taxon>Spermatophyta</taxon>
        <taxon>Magnoliopsida</taxon>
        <taxon>Liliopsida</taxon>
        <taxon>Zingiberales</taxon>
        <taxon>Musaceae</taxon>
        <taxon>Musa</taxon>
    </lineage>
</organism>